<dbReference type="InterPro" id="IPR012768">
    <property type="entry name" value="Trehalose_TreZ"/>
</dbReference>
<keyword evidence="7 14" id="KW-0378">Hydrolase</keyword>
<dbReference type="Gene3D" id="3.20.20.80">
    <property type="entry name" value="Glycosidases"/>
    <property type="match status" value="1"/>
</dbReference>
<dbReference type="PANTHER" id="PTHR43651:SF11">
    <property type="entry name" value="MALTO-OLIGOSYLTREHALOSE TREHALOHYDROLASE"/>
    <property type="match status" value="1"/>
</dbReference>
<evidence type="ECO:0000256" key="15">
    <source>
        <dbReference type="PIRSR" id="PIRSR006337-1"/>
    </source>
</evidence>
<keyword evidence="8" id="KW-0119">Carbohydrate metabolism</keyword>
<dbReference type="Proteomes" id="UP000218965">
    <property type="component" value="Chromosome"/>
</dbReference>
<dbReference type="UniPathway" id="UPA00299"/>
<feature type="site" description="Transition state stabilizer" evidence="17">
    <location>
        <position position="397"/>
    </location>
</feature>
<organism evidence="19 20">
    <name type="scientific">Microcella alkaliphila</name>
    <dbReference type="NCBI Taxonomy" id="279828"/>
    <lineage>
        <taxon>Bacteria</taxon>
        <taxon>Bacillati</taxon>
        <taxon>Actinomycetota</taxon>
        <taxon>Actinomycetes</taxon>
        <taxon>Micrococcales</taxon>
        <taxon>Microbacteriaceae</taxon>
        <taxon>Microcella</taxon>
    </lineage>
</organism>
<evidence type="ECO:0000256" key="7">
    <source>
        <dbReference type="ARBA" id="ARBA00022801"/>
    </source>
</evidence>
<evidence type="ECO:0000256" key="11">
    <source>
        <dbReference type="ARBA" id="ARBA00033284"/>
    </source>
</evidence>
<gene>
    <name evidence="19" type="ORF">MalAC0309_0130</name>
</gene>
<dbReference type="SUPFAM" id="SSF81296">
    <property type="entry name" value="E set domains"/>
    <property type="match status" value="1"/>
</dbReference>
<feature type="domain" description="Glycosyl hydrolase family 13 catalytic" evidence="18">
    <location>
        <begin position="122"/>
        <end position="464"/>
    </location>
</feature>
<evidence type="ECO:0000256" key="4">
    <source>
        <dbReference type="ARBA" id="ARBA00012268"/>
    </source>
</evidence>
<evidence type="ECO:0000256" key="10">
    <source>
        <dbReference type="ARBA" id="ARBA00032057"/>
    </source>
</evidence>
<feature type="binding site" evidence="16">
    <location>
        <begin position="263"/>
        <end position="268"/>
    </location>
    <ligand>
        <name>substrate</name>
    </ligand>
</feature>
<dbReference type="InterPro" id="IPR017853">
    <property type="entry name" value="GH"/>
</dbReference>
<evidence type="ECO:0000256" key="6">
    <source>
        <dbReference type="ARBA" id="ARBA00022490"/>
    </source>
</evidence>
<comment type="subcellular location">
    <subcellularLocation>
        <location evidence="1 15">Cytoplasm</location>
    </subcellularLocation>
</comment>
<feature type="active site" description="Nucleophile" evidence="15">
    <location>
        <position position="265"/>
    </location>
</feature>
<accession>A0A0U5B8M8</accession>
<evidence type="ECO:0000256" key="17">
    <source>
        <dbReference type="PIRSR" id="PIRSR006337-3"/>
    </source>
</evidence>
<evidence type="ECO:0000256" key="16">
    <source>
        <dbReference type="PIRSR" id="PIRSR006337-2"/>
    </source>
</evidence>
<keyword evidence="9 14" id="KW-0326">Glycosidase</keyword>
<evidence type="ECO:0000256" key="5">
    <source>
        <dbReference type="ARBA" id="ARBA00015938"/>
    </source>
</evidence>
<evidence type="ECO:0000256" key="2">
    <source>
        <dbReference type="ARBA" id="ARBA00005199"/>
    </source>
</evidence>
<reference evidence="19 20" key="2">
    <citation type="submission" date="2016-01" db="EMBL/GenBank/DDBJ databases">
        <title>Microcella alkaliphila JAM AC0309 whole genome shotgun sequence.</title>
        <authorList>
            <person name="Kurata A."/>
            <person name="Hirose Y."/>
            <person name="Kishimoto N."/>
            <person name="Kobayashi T."/>
        </authorList>
    </citation>
    <scope>NUCLEOTIDE SEQUENCE [LARGE SCALE GENOMIC DNA]</scope>
    <source>
        <strain evidence="19 20">JAM AC0309</strain>
    </source>
</reference>
<sequence length="633" mass="68951">MSAAVTSARHGVLDGAGARDRAVRVWAPRASVVRLHRERDGVTERIDMDAQPGGWFALEQALRVGDRYGFLLDDDEHPLPDPASRRQPDGVHALSAVDDPASHEWRDQHWTGRQLAGSVIYELHLGTFTPDGTLDAAIGRLDHLVELGIDLVELLPVNGFNGTHNWGYDGVLWHTVHEGYGGPAAYRRFVDACHARGLGVVQDVVYNHLGPSGNYLPRFGPYLRDGSANTWGDSVAVDTPEVRRFILDNLAMWFDDFHVDGLRLDAVHALVDDPDDHILEAMAVETDARSAHLGRPLTLIAESDMNDPRLILPREAGGYGLTAQWSDDHHHAMHVVVSGETAGYYADFADPGALVKTSTRGFFHDGTYSSFRERDHGAPIPLDVPFWRLVTCAQNHDQIGNRAAGDRLSQTLSDEQLAVLAVLNLTSASTPMLFMGEEWGAQTPWQFFTSHPEPELGKATAEGRLAEFVKMGWDESVVPNPQDPDTFTRSRLDWAEIDPDHEGTARHRRLLTLHRDLIALRKAVPELTDPRFVHAASASGPATAAADYPLAWFRLDRGAGLTAAAGGLVSVCVAFAEPATIALPGSPGDEPPRLLFSTTSDARLAPPAEGAPATDTSASITLAPWSAAVVRLR</sequence>
<comment type="pathway">
    <text evidence="2 14">Glycan biosynthesis; trehalose biosynthesis.</text>
</comment>
<dbReference type="CDD" id="cd11325">
    <property type="entry name" value="AmyAc_GTHase"/>
    <property type="match status" value="1"/>
</dbReference>
<protein>
    <recommendedName>
        <fullName evidence="5 13">Malto-oligosyltrehalose trehalohydrolase</fullName>
        <shortName evidence="14">MTHase</shortName>
        <ecNumber evidence="4 13">3.2.1.141</ecNumber>
    </recommendedName>
    <alternativeName>
        <fullName evidence="11 14">4-alpha-D-((1-&gt;4)-alpha-D-glucano)trehalose trehalohydrolase</fullName>
    </alternativeName>
    <alternativeName>
        <fullName evidence="10 14">Maltooligosyl trehalose trehalohydrolase</fullName>
    </alternativeName>
</protein>
<dbReference type="GO" id="GO:0033942">
    <property type="term" value="F:4-alpha-D-(1-&gt;4)-alpha-D-glucanotrehalose trehalohydrolase activity"/>
    <property type="evidence" value="ECO:0007669"/>
    <property type="project" value="UniProtKB-EC"/>
</dbReference>
<dbReference type="NCBIfam" id="TIGR02402">
    <property type="entry name" value="trehalose_TreZ"/>
    <property type="match status" value="1"/>
</dbReference>
<dbReference type="PANTHER" id="PTHR43651">
    <property type="entry name" value="1,4-ALPHA-GLUCAN-BRANCHING ENZYME"/>
    <property type="match status" value="1"/>
</dbReference>
<evidence type="ECO:0000256" key="13">
    <source>
        <dbReference type="NCBIfam" id="TIGR02402"/>
    </source>
</evidence>
<evidence type="ECO:0000256" key="8">
    <source>
        <dbReference type="ARBA" id="ARBA00023277"/>
    </source>
</evidence>
<feature type="binding site" evidence="16">
    <location>
        <begin position="396"/>
        <end position="401"/>
    </location>
    <ligand>
        <name>substrate</name>
    </ligand>
</feature>
<evidence type="ECO:0000313" key="20">
    <source>
        <dbReference type="Proteomes" id="UP000218965"/>
    </source>
</evidence>
<dbReference type="InterPro" id="IPR013783">
    <property type="entry name" value="Ig-like_fold"/>
</dbReference>
<dbReference type="KEGG" id="malk:MalAC0309_0130"/>
<dbReference type="Gene3D" id="2.60.40.10">
    <property type="entry name" value="Immunoglobulins"/>
    <property type="match status" value="1"/>
</dbReference>
<feature type="active site" description="Proton donor" evidence="15">
    <location>
        <position position="302"/>
    </location>
</feature>
<name>A0A0U5B8M8_9MICO</name>
<dbReference type="Gene3D" id="1.10.10.760">
    <property type="entry name" value="E-set domains of sugar-utilizing enzymes"/>
    <property type="match status" value="1"/>
</dbReference>
<keyword evidence="6" id="KW-0963">Cytoplasm</keyword>
<evidence type="ECO:0000256" key="14">
    <source>
        <dbReference type="PIRNR" id="PIRNR006337"/>
    </source>
</evidence>
<proteinExistence type="inferred from homology"/>
<dbReference type="SUPFAM" id="SSF51445">
    <property type="entry name" value="(Trans)glycosidases"/>
    <property type="match status" value="1"/>
</dbReference>
<dbReference type="EMBL" id="AP017315">
    <property type="protein sequence ID" value="BAU31009.1"/>
    <property type="molecule type" value="Genomic_DNA"/>
</dbReference>
<evidence type="ECO:0000259" key="18">
    <source>
        <dbReference type="SMART" id="SM00642"/>
    </source>
</evidence>
<dbReference type="GO" id="GO:0005737">
    <property type="term" value="C:cytoplasm"/>
    <property type="evidence" value="ECO:0007669"/>
    <property type="project" value="UniProtKB-SubCell"/>
</dbReference>
<dbReference type="PIRSF" id="PIRSF006337">
    <property type="entry name" value="Trehalose_TreZ"/>
    <property type="match status" value="1"/>
</dbReference>
<dbReference type="GO" id="GO:0005992">
    <property type="term" value="P:trehalose biosynthetic process"/>
    <property type="evidence" value="ECO:0007669"/>
    <property type="project" value="UniProtKB-UniRule"/>
</dbReference>
<evidence type="ECO:0000256" key="12">
    <source>
        <dbReference type="ARBA" id="ARBA00034013"/>
    </source>
</evidence>
<dbReference type="SMART" id="SM00642">
    <property type="entry name" value="Aamy"/>
    <property type="match status" value="1"/>
</dbReference>
<evidence type="ECO:0000256" key="1">
    <source>
        <dbReference type="ARBA" id="ARBA00004496"/>
    </source>
</evidence>
<dbReference type="InterPro" id="IPR044901">
    <property type="entry name" value="Trehalose_TreZ_E-set_sf"/>
</dbReference>
<dbReference type="InterPro" id="IPR014756">
    <property type="entry name" value="Ig_E-set"/>
</dbReference>
<dbReference type="Pfam" id="PF00128">
    <property type="entry name" value="Alpha-amylase"/>
    <property type="match status" value="1"/>
</dbReference>
<comment type="catalytic activity">
    <reaction evidence="12 14">
        <text>hydrolysis of (1-&gt;4)-alpha-D-glucosidic linkage in 4-alpha-D-[(1-&gt;4)-alpha-D-glucanosyl]n trehalose to yield trehalose and (1-&gt;4)-alpha-D-glucan.</text>
        <dbReference type="EC" id="3.2.1.141"/>
    </reaction>
</comment>
<dbReference type="InterPro" id="IPR006047">
    <property type="entry name" value="GH13_cat_dom"/>
</dbReference>
<reference evidence="20" key="1">
    <citation type="submission" date="2015-12" db="EMBL/GenBank/DDBJ databases">
        <authorList>
            <person name="Shamseldin A."/>
            <person name="Moawad H."/>
            <person name="Abd El-Rahim W.M."/>
            <person name="Sadowsky M.J."/>
        </authorList>
    </citation>
    <scope>NUCLEOTIDE SEQUENCE [LARGE SCALE GENOMIC DNA]</scope>
    <source>
        <strain evidence="20">JAM AC0309</strain>
    </source>
</reference>
<feature type="binding site" evidence="16">
    <location>
        <begin position="327"/>
        <end position="331"/>
    </location>
    <ligand>
        <name>substrate</name>
    </ligand>
</feature>
<evidence type="ECO:0000256" key="3">
    <source>
        <dbReference type="ARBA" id="ARBA00008061"/>
    </source>
</evidence>
<dbReference type="AlphaFoldDB" id="A0A0U5B8M8"/>
<evidence type="ECO:0000313" key="19">
    <source>
        <dbReference type="EMBL" id="BAU31009.1"/>
    </source>
</evidence>
<dbReference type="CDD" id="cd02853">
    <property type="entry name" value="E_set_MTHase_like_N"/>
    <property type="match status" value="1"/>
</dbReference>
<dbReference type="EC" id="3.2.1.141" evidence="4 13"/>
<evidence type="ECO:0000256" key="9">
    <source>
        <dbReference type="ARBA" id="ARBA00023295"/>
    </source>
</evidence>
<comment type="similarity">
    <text evidence="3 14">Belongs to the glycosyl hydrolase 13 family.</text>
</comment>